<evidence type="ECO:0000313" key="4">
    <source>
        <dbReference type="Proteomes" id="UP000011693"/>
    </source>
</evidence>
<dbReference type="RefSeq" id="WP_006167572.1">
    <property type="nucleotide sequence ID" value="NZ_AOIN01000059.1"/>
</dbReference>
<dbReference type="AlphaFoldDB" id="M0AK24"/>
<feature type="domain" description="Glycosyl transferase family 1" evidence="2">
    <location>
        <begin position="153"/>
        <end position="309"/>
    </location>
</feature>
<dbReference type="PANTHER" id="PTHR46401">
    <property type="entry name" value="GLYCOSYLTRANSFERASE WBBK-RELATED"/>
    <property type="match status" value="1"/>
</dbReference>
<keyword evidence="1 3" id="KW-0808">Transferase</keyword>
<comment type="caution">
    <text evidence="3">The sequence shown here is derived from an EMBL/GenBank/DDBJ whole genome shotgun (WGS) entry which is preliminary data.</text>
</comment>
<dbReference type="OrthoDB" id="131038at2157"/>
<dbReference type="Proteomes" id="UP000011693">
    <property type="component" value="Unassembled WGS sequence"/>
</dbReference>
<accession>M0AK24</accession>
<evidence type="ECO:0000259" key="2">
    <source>
        <dbReference type="Pfam" id="PF00534"/>
    </source>
</evidence>
<dbReference type="Gene3D" id="3.40.50.2000">
    <property type="entry name" value="Glycogen Phosphorylase B"/>
    <property type="match status" value="2"/>
</dbReference>
<dbReference type="PATRIC" id="fig|1227492.4.peg.2110"/>
<dbReference type="STRING" id="1227492.C482_10701"/>
<gene>
    <name evidence="3" type="ORF">C482_10701</name>
</gene>
<sequence length="353" mass="38440">MHIGLVVPDDLNQRSGGYRYDRKLVSYLESCGDDVTVCSLSDGEPALNQPFDVLLQDELCSPTLVDRNTALDKPAAIVALIHLLEGPVSKVLTDYDRDHHRRYLESVDAAICTSEFTRELVCDIVTEAIQTHVAPPAGRQPSLPPTLEDATTQARTGPLRLVFVGNVVPRKNVETLLDALAQVDQTIDWTLTIVGDTRAAPDYTCRIHERITTTGIADRLSFYGPVTDDVLESVLARSHVLAMPSHYESFGMVYLEAMEAGVVPIASAVGGASELVVDDTNGFVVDPTDTERITSIVTDLARDRERLVSLVLNGLQTADAHPSWETTFAKLRTFLTEVSDGVESPPSTGSEQP</sequence>
<evidence type="ECO:0000256" key="1">
    <source>
        <dbReference type="ARBA" id="ARBA00022679"/>
    </source>
</evidence>
<protein>
    <submittedName>
        <fullName evidence="3">Group 1 glycosyl transferase</fullName>
    </submittedName>
</protein>
<proteinExistence type="predicted"/>
<name>M0AK24_9EURY</name>
<reference evidence="3 4" key="1">
    <citation type="journal article" date="2014" name="PLoS Genet.">
        <title>Phylogenetically driven sequencing of extremely halophilic archaea reveals strategies for static and dynamic osmo-response.</title>
        <authorList>
            <person name="Becker E.A."/>
            <person name="Seitzer P.M."/>
            <person name="Tritt A."/>
            <person name="Larsen D."/>
            <person name="Krusor M."/>
            <person name="Yao A.I."/>
            <person name="Wu D."/>
            <person name="Madern D."/>
            <person name="Eisen J.A."/>
            <person name="Darling A.E."/>
            <person name="Facciotti M.T."/>
        </authorList>
    </citation>
    <scope>NUCLEOTIDE SEQUENCE [LARGE SCALE GENOMIC DNA]</scope>
    <source>
        <strain evidence="3 4">JCM 10990</strain>
    </source>
</reference>
<evidence type="ECO:0000313" key="3">
    <source>
        <dbReference type="EMBL" id="ELY99020.1"/>
    </source>
</evidence>
<organism evidence="3 4">
    <name type="scientific">Natrialba chahannaoensis JCM 10990</name>
    <dbReference type="NCBI Taxonomy" id="1227492"/>
    <lineage>
        <taxon>Archaea</taxon>
        <taxon>Methanobacteriati</taxon>
        <taxon>Methanobacteriota</taxon>
        <taxon>Stenosarchaea group</taxon>
        <taxon>Halobacteria</taxon>
        <taxon>Halobacteriales</taxon>
        <taxon>Natrialbaceae</taxon>
        <taxon>Natrialba</taxon>
    </lineage>
</organism>
<dbReference type="SUPFAM" id="SSF53756">
    <property type="entry name" value="UDP-Glycosyltransferase/glycogen phosphorylase"/>
    <property type="match status" value="1"/>
</dbReference>
<dbReference type="GO" id="GO:0016757">
    <property type="term" value="F:glycosyltransferase activity"/>
    <property type="evidence" value="ECO:0007669"/>
    <property type="project" value="InterPro"/>
</dbReference>
<dbReference type="InterPro" id="IPR001296">
    <property type="entry name" value="Glyco_trans_1"/>
</dbReference>
<dbReference type="Pfam" id="PF00534">
    <property type="entry name" value="Glycos_transf_1"/>
    <property type="match status" value="1"/>
</dbReference>
<dbReference type="EMBL" id="AOIN01000059">
    <property type="protein sequence ID" value="ELY99020.1"/>
    <property type="molecule type" value="Genomic_DNA"/>
</dbReference>
<keyword evidence="4" id="KW-1185">Reference proteome</keyword>
<dbReference type="CDD" id="cd03801">
    <property type="entry name" value="GT4_PimA-like"/>
    <property type="match status" value="1"/>
</dbReference>
<dbReference type="PANTHER" id="PTHR46401:SF2">
    <property type="entry name" value="GLYCOSYLTRANSFERASE WBBK-RELATED"/>
    <property type="match status" value="1"/>
</dbReference>